<evidence type="ECO:0000313" key="1">
    <source>
        <dbReference type="EMBL" id="PWK47387.1"/>
    </source>
</evidence>
<dbReference type="Proteomes" id="UP000245790">
    <property type="component" value="Unassembled WGS sequence"/>
</dbReference>
<comment type="caution">
    <text evidence="1">The sequence shown here is derived from an EMBL/GenBank/DDBJ whole genome shotgun (WGS) entry which is preliminary data.</text>
</comment>
<dbReference type="EMBL" id="QGGU01000011">
    <property type="protein sequence ID" value="PWK47387.1"/>
    <property type="molecule type" value="Genomic_DNA"/>
</dbReference>
<keyword evidence="2" id="KW-1185">Reference proteome</keyword>
<gene>
    <name evidence="1" type="ORF">C8D97_111132</name>
</gene>
<protein>
    <submittedName>
        <fullName evidence="1">Uncharacterized protein</fullName>
    </submittedName>
</protein>
<organism evidence="1 2">
    <name type="scientific">Pleionea mediterranea</name>
    <dbReference type="NCBI Taxonomy" id="523701"/>
    <lineage>
        <taxon>Bacteria</taxon>
        <taxon>Pseudomonadati</taxon>
        <taxon>Pseudomonadota</taxon>
        <taxon>Gammaproteobacteria</taxon>
        <taxon>Oceanospirillales</taxon>
        <taxon>Pleioneaceae</taxon>
        <taxon>Pleionea</taxon>
    </lineage>
</organism>
<evidence type="ECO:0000313" key="2">
    <source>
        <dbReference type="Proteomes" id="UP000245790"/>
    </source>
</evidence>
<sequence>MVTATPLVEDCEREYFVFNGKSYEHKYVVGNNEFIDSTLEGFDKQSDKTKFILDKFL</sequence>
<reference evidence="1 2" key="1">
    <citation type="submission" date="2018-05" db="EMBL/GenBank/DDBJ databases">
        <title>Genomic Encyclopedia of Type Strains, Phase IV (KMG-IV): sequencing the most valuable type-strain genomes for metagenomic binning, comparative biology and taxonomic classification.</title>
        <authorList>
            <person name="Goeker M."/>
        </authorList>
    </citation>
    <scope>NUCLEOTIDE SEQUENCE [LARGE SCALE GENOMIC DNA]</scope>
    <source>
        <strain evidence="1 2">DSM 25350</strain>
    </source>
</reference>
<dbReference type="AlphaFoldDB" id="A0A316FZ21"/>
<proteinExistence type="predicted"/>
<name>A0A316FZ21_9GAMM</name>
<accession>A0A316FZ21</accession>